<protein>
    <submittedName>
        <fullName evidence="1">Virulence protein</fullName>
    </submittedName>
</protein>
<dbReference type="PROSITE" id="PS51257">
    <property type="entry name" value="PROKAR_LIPOPROTEIN"/>
    <property type="match status" value="1"/>
</dbReference>
<dbReference type="OrthoDB" id="1038856at2"/>
<gene>
    <name evidence="1" type="ORF">NCTC7812_02338</name>
</gene>
<dbReference type="EMBL" id="CAACYH010000004">
    <property type="protein sequence ID" value="VFB14773.1"/>
    <property type="molecule type" value="Genomic_DNA"/>
</dbReference>
<dbReference type="PANTHER" id="PTHR35810:SF1">
    <property type="entry name" value="CYTOPLASMIC PROTEIN"/>
    <property type="match status" value="1"/>
</dbReference>
<dbReference type="RefSeq" id="WP_131752617.1">
    <property type="nucleotide sequence ID" value="NZ_CAACYH010000004.1"/>
</dbReference>
<organism evidence="1 2">
    <name type="scientific">Prevotella heparinolytica</name>
    <dbReference type="NCBI Taxonomy" id="28113"/>
    <lineage>
        <taxon>Bacteria</taxon>
        <taxon>Pseudomonadati</taxon>
        <taxon>Bacteroidota</taxon>
        <taxon>Bacteroidia</taxon>
        <taxon>Bacteroidales</taxon>
        <taxon>Bacteroidaceae</taxon>
        <taxon>Bacteroides</taxon>
    </lineage>
</organism>
<dbReference type="AlphaFoldDB" id="A0A449I5T2"/>
<dbReference type="PANTHER" id="PTHR35810">
    <property type="entry name" value="CYTOPLASMIC PROTEIN-RELATED"/>
    <property type="match status" value="1"/>
</dbReference>
<evidence type="ECO:0000313" key="1">
    <source>
        <dbReference type="EMBL" id="VFB14773.1"/>
    </source>
</evidence>
<dbReference type="Proteomes" id="UP000396835">
    <property type="component" value="Unassembled WGS sequence"/>
</dbReference>
<evidence type="ECO:0000313" key="2">
    <source>
        <dbReference type="Proteomes" id="UP000396835"/>
    </source>
</evidence>
<reference evidence="1 2" key="1">
    <citation type="submission" date="2019-02" db="EMBL/GenBank/DDBJ databases">
        <authorList>
            <consortium name="Pathogen Informatics"/>
        </authorList>
    </citation>
    <scope>NUCLEOTIDE SEQUENCE [LARGE SCALE GENOMIC DNA]</scope>
    <source>
        <strain evidence="1 2">3012STDY7078512</strain>
    </source>
</reference>
<name>A0A449I5T2_9BACE</name>
<sequence length="120" mass="13723">MKRGTITIDERGNVHIPSTPVWMSACEIATLFGVFSGKVSSHIKSIFKESLPREDEAMQTLSFKGGAVDLYNLEMITMLSFRFPSPQAKLFRKWIISKLIEKKILSPPLIVYHSKHGWWN</sequence>
<accession>A0A449I5T2</accession>
<proteinExistence type="predicted"/>